<dbReference type="Proteomes" id="UP001055057">
    <property type="component" value="Unassembled WGS sequence"/>
</dbReference>
<sequence length="374" mass="39339">MLLTALLVLTTLLPRLDGGLDAISRRARAEAPAPTFQAEARAVSNWHGEAGAALRPVSLALVARFAQSDPAFVARCVKLNNYWCIKRARWPGEIGGDAEGHTAFATAADGADAAASLLRRYYREYGRRTGLAIVRRWAPAECRAPGTEPLAAVPARSSFAIRSAPARGLAPRGIGGTLRARYLARHRPGGALRHRVVRGPALRVQPWSPLARMAGRPGARPRGRALPMLKPVPDIATRIEASARTPPRGADDPMALLERRTPSPERLLAESAALPPIAAGSPSLDLRLPPLLCTSDEGRIGNYAALIARSVGLNAGDDLKLFAADGSPLPNLAPVLLAMSGVELGTMRAAPDLVRAAVGRLAAPPATPTAEAAP</sequence>
<comment type="caution">
    <text evidence="1">The sequence shown here is derived from an EMBL/GenBank/DDBJ whole genome shotgun (WGS) entry which is preliminary data.</text>
</comment>
<dbReference type="EMBL" id="BPRB01000167">
    <property type="protein sequence ID" value="GJE60837.1"/>
    <property type="molecule type" value="Genomic_DNA"/>
</dbReference>
<evidence type="ECO:0000313" key="1">
    <source>
        <dbReference type="EMBL" id="GJE60837.1"/>
    </source>
</evidence>
<name>A0ABQ4U1V6_9HYPH</name>
<protein>
    <submittedName>
        <fullName evidence="1">Uncharacterized protein</fullName>
    </submittedName>
</protein>
<proteinExistence type="predicted"/>
<evidence type="ECO:0000313" key="2">
    <source>
        <dbReference type="Proteomes" id="UP001055057"/>
    </source>
</evidence>
<reference evidence="1" key="1">
    <citation type="journal article" date="2021" name="Front. Microbiol.">
        <title>Comprehensive Comparative Genomics and Phenotyping of Methylobacterium Species.</title>
        <authorList>
            <person name="Alessa O."/>
            <person name="Ogura Y."/>
            <person name="Fujitani Y."/>
            <person name="Takami H."/>
            <person name="Hayashi T."/>
            <person name="Sahin N."/>
            <person name="Tani A."/>
        </authorList>
    </citation>
    <scope>NUCLEOTIDE SEQUENCE</scope>
    <source>
        <strain evidence="1">DSM 23632</strain>
    </source>
</reference>
<keyword evidence="2" id="KW-1185">Reference proteome</keyword>
<organism evidence="1 2">
    <name type="scientific">Methylobacterium trifolii</name>
    <dbReference type="NCBI Taxonomy" id="1003092"/>
    <lineage>
        <taxon>Bacteria</taxon>
        <taxon>Pseudomonadati</taxon>
        <taxon>Pseudomonadota</taxon>
        <taxon>Alphaproteobacteria</taxon>
        <taxon>Hyphomicrobiales</taxon>
        <taxon>Methylobacteriaceae</taxon>
        <taxon>Methylobacterium</taxon>
    </lineage>
</organism>
<reference evidence="1" key="2">
    <citation type="submission" date="2021-08" db="EMBL/GenBank/DDBJ databases">
        <authorList>
            <person name="Tani A."/>
            <person name="Ola A."/>
            <person name="Ogura Y."/>
            <person name="Katsura K."/>
            <person name="Hayashi T."/>
        </authorList>
    </citation>
    <scope>NUCLEOTIDE SEQUENCE</scope>
    <source>
        <strain evidence="1">DSM 23632</strain>
    </source>
</reference>
<gene>
    <name evidence="1" type="ORF">MPOCJGCO_2955</name>
</gene>
<accession>A0ABQ4U1V6</accession>
<dbReference type="RefSeq" id="WP_238183420.1">
    <property type="nucleotide sequence ID" value="NZ_BPRB01000167.1"/>
</dbReference>